<protein>
    <recommendedName>
        <fullName evidence="3">DUF4906 domain-containing protein</fullName>
    </recommendedName>
</protein>
<keyword evidence="2" id="KW-1185">Reference proteome</keyword>
<dbReference type="RefSeq" id="WP_225554527.1">
    <property type="nucleotide sequence ID" value="NZ_JADEYP010000027.1"/>
</dbReference>
<gene>
    <name evidence="1" type="ORF">IPZ78_13500</name>
</gene>
<evidence type="ECO:0000313" key="1">
    <source>
        <dbReference type="EMBL" id="MCA5006165.1"/>
    </source>
</evidence>
<dbReference type="PROSITE" id="PS51257">
    <property type="entry name" value="PROKAR_LIPOPROTEIN"/>
    <property type="match status" value="1"/>
</dbReference>
<reference evidence="1" key="1">
    <citation type="submission" date="2020-10" db="EMBL/GenBank/DDBJ databases">
        <authorList>
            <person name="Lu T."/>
            <person name="Wang Q."/>
            <person name="Han X."/>
        </authorList>
    </citation>
    <scope>NUCLEOTIDE SEQUENCE</scope>
    <source>
        <strain evidence="1">WQ 366</strain>
    </source>
</reference>
<name>A0ABS7Z7J9_9SPHI</name>
<evidence type="ECO:0008006" key="3">
    <source>
        <dbReference type="Google" id="ProtNLM"/>
    </source>
</evidence>
<proteinExistence type="predicted"/>
<comment type="caution">
    <text evidence="1">The sequence shown here is derived from an EMBL/GenBank/DDBJ whole genome shotgun (WGS) entry which is preliminary data.</text>
</comment>
<dbReference type="Proteomes" id="UP001165302">
    <property type="component" value="Unassembled WGS sequence"/>
</dbReference>
<accession>A0ABS7Z7J9</accession>
<sequence length="640" mass="72648">MRNYLFLTCCIIAFNFIIGCSEKNSQISSNIELNIPDGYVALNFIPELEISSDKKATSVLNISDDTSSFKSYATAEARVISRVSTDNIVKDKLKLSVDKQAVRTYSKMGNDIKYMVIIYKNGEYEQHKQLVSKLGNITNPTDDMFIYLKSNTNYTYKAFTFREVTDIPASMYTIDNNIQNVHVDSRPFATAEGSFTTSATGSIIQRVNTKFLNKNSAIRIFLDIKNFDPSVIQQSDISPILFQYTKSSTDNTSPLTKGIFNLETNDYIPNSHVNYNHIDGHANEIKYIDRNSLQPVSQQANFKTYDYSKLELYTTSNTPITSSNLKIISLKFKKSSDLNERVLASPAKNLNLTFATNTPLNTDYGYINQLEFQLLKPTIDIGGFKWAEGNLYMKPGNTIENSTYHIRDNLVRNNDGTIVVPILPNNGEWDRWRYNDMLPEYLNYKNIDGTLRSSYRGPYETKGDPCKKVYPEGQYRTPNETIFELVYSVPSSRYKHYSNAIVFSPDGSNASNINHPYLVFPRYGFARPDGYVKNDSELVTSTPITENFYKKYAGIGYPQWNTSFIGNPAVTNNVNYGFYIARQDTETSRPNERNNRDNFYFSARHISDANPSTSGVSLNAGNTGSYGAIHSTMYIRCVHK</sequence>
<organism evidence="1 2">
    <name type="scientific">Sphingobacterium bovistauri</name>
    <dbReference type="NCBI Taxonomy" id="2781959"/>
    <lineage>
        <taxon>Bacteria</taxon>
        <taxon>Pseudomonadati</taxon>
        <taxon>Bacteroidota</taxon>
        <taxon>Sphingobacteriia</taxon>
        <taxon>Sphingobacteriales</taxon>
        <taxon>Sphingobacteriaceae</taxon>
        <taxon>Sphingobacterium</taxon>
    </lineage>
</organism>
<dbReference type="EMBL" id="JADEYP010000027">
    <property type="protein sequence ID" value="MCA5006165.1"/>
    <property type="molecule type" value="Genomic_DNA"/>
</dbReference>
<evidence type="ECO:0000313" key="2">
    <source>
        <dbReference type="Proteomes" id="UP001165302"/>
    </source>
</evidence>